<dbReference type="SMART" id="SM00382">
    <property type="entry name" value="AAA"/>
    <property type="match status" value="1"/>
</dbReference>
<protein>
    <submittedName>
        <fullName evidence="6">Energy-coupling factor ABC transporter ATP-binding protein</fullName>
    </submittedName>
</protein>
<evidence type="ECO:0000313" key="6">
    <source>
        <dbReference type="EMBL" id="MEX0426513.1"/>
    </source>
</evidence>
<dbReference type="CDD" id="cd03225">
    <property type="entry name" value="ABC_cobalt_CbiO_domain1"/>
    <property type="match status" value="1"/>
</dbReference>
<proteinExistence type="inferred from homology"/>
<evidence type="ECO:0000313" key="7">
    <source>
        <dbReference type="Proteomes" id="UP001556631"/>
    </source>
</evidence>
<evidence type="ECO:0000256" key="3">
    <source>
        <dbReference type="ARBA" id="ARBA00022741"/>
    </source>
</evidence>
<evidence type="ECO:0000256" key="4">
    <source>
        <dbReference type="ARBA" id="ARBA00022840"/>
    </source>
</evidence>
<dbReference type="Proteomes" id="UP001556631">
    <property type="component" value="Unassembled WGS sequence"/>
</dbReference>
<dbReference type="PROSITE" id="PS00211">
    <property type="entry name" value="ABC_TRANSPORTER_1"/>
    <property type="match status" value="1"/>
</dbReference>
<dbReference type="PANTHER" id="PTHR43553">
    <property type="entry name" value="HEAVY METAL TRANSPORTER"/>
    <property type="match status" value="1"/>
</dbReference>
<dbReference type="InterPro" id="IPR017871">
    <property type="entry name" value="ABC_transporter-like_CS"/>
</dbReference>
<gene>
    <name evidence="6" type="ORF">AB3X52_02700</name>
</gene>
<dbReference type="RefSeq" id="WP_367991234.1">
    <property type="nucleotide sequence ID" value="NZ_JBFPJR010000003.1"/>
</dbReference>
<keyword evidence="2" id="KW-0813">Transport</keyword>
<comment type="caution">
    <text evidence="6">The sequence shown here is derived from an EMBL/GenBank/DDBJ whole genome shotgun (WGS) entry which is preliminary data.</text>
</comment>
<dbReference type="PANTHER" id="PTHR43553:SF24">
    <property type="entry name" value="ENERGY-COUPLING FACTOR TRANSPORTER ATP-BINDING PROTEIN ECFA1"/>
    <property type="match status" value="1"/>
</dbReference>
<dbReference type="Gene3D" id="3.40.50.300">
    <property type="entry name" value="P-loop containing nucleotide triphosphate hydrolases"/>
    <property type="match status" value="1"/>
</dbReference>
<dbReference type="InterPro" id="IPR050095">
    <property type="entry name" value="ECF_ABC_transporter_ATP-bd"/>
</dbReference>
<dbReference type="InterPro" id="IPR003593">
    <property type="entry name" value="AAA+_ATPase"/>
</dbReference>
<reference evidence="6 7" key="1">
    <citation type="submission" date="2024-07" db="EMBL/GenBank/DDBJ databases">
        <authorList>
            <person name="Lee S."/>
            <person name="Kang M."/>
        </authorList>
    </citation>
    <scope>NUCLEOTIDE SEQUENCE [LARGE SCALE GENOMIC DNA]</scope>
    <source>
        <strain evidence="6 7">DS6</strain>
    </source>
</reference>
<feature type="domain" description="ABC transporter" evidence="5">
    <location>
        <begin position="4"/>
        <end position="235"/>
    </location>
</feature>
<dbReference type="InterPro" id="IPR003439">
    <property type="entry name" value="ABC_transporter-like_ATP-bd"/>
</dbReference>
<dbReference type="EMBL" id="JBFPJR010000003">
    <property type="protein sequence ID" value="MEX0426513.1"/>
    <property type="molecule type" value="Genomic_DNA"/>
</dbReference>
<accession>A0ABV3SWT7</accession>
<evidence type="ECO:0000256" key="1">
    <source>
        <dbReference type="ARBA" id="ARBA00005417"/>
    </source>
</evidence>
<dbReference type="Pfam" id="PF00005">
    <property type="entry name" value="ABC_tran"/>
    <property type="match status" value="1"/>
</dbReference>
<dbReference type="PROSITE" id="PS50893">
    <property type="entry name" value="ABC_TRANSPORTER_2"/>
    <property type="match status" value="1"/>
</dbReference>
<keyword evidence="4 6" id="KW-0067">ATP-binding</keyword>
<evidence type="ECO:0000259" key="5">
    <source>
        <dbReference type="PROSITE" id="PS50893"/>
    </source>
</evidence>
<keyword evidence="3" id="KW-0547">Nucleotide-binding</keyword>
<dbReference type="InterPro" id="IPR015856">
    <property type="entry name" value="ABC_transpr_CbiO/EcfA_su"/>
</dbReference>
<sequence>MAEIRLEGAEVRIEDADGASRTILSPTTLTLTEQRIGVIGGNGSGKSTLARLVNGLVEPTAGRVSVDGLDVVRHGAAVRRKVGFCFTDPAAQLVMPTCVEDVELSLRRTVKDRVRRRQLALETLARFGLAERADVSVHALSGGQRQLLALAGVLATEPEVLVCDEPTTLLDLRNTRMIGDLLLSLPQQLVLVSHDLDLVRRCDRVLVVEDGAVRFDGPAEEAVADYVASVDPADPATSTTPGRTSPA</sequence>
<name>A0ABV3SWT7_9ACTN</name>
<dbReference type="GO" id="GO:0005524">
    <property type="term" value="F:ATP binding"/>
    <property type="evidence" value="ECO:0007669"/>
    <property type="project" value="UniProtKB-KW"/>
</dbReference>
<comment type="similarity">
    <text evidence="1">Belongs to the ABC transporter superfamily.</text>
</comment>
<evidence type="ECO:0000256" key="2">
    <source>
        <dbReference type="ARBA" id="ARBA00022448"/>
    </source>
</evidence>
<organism evidence="6 7">
    <name type="scientific">Nocardioides eburneus</name>
    <dbReference type="NCBI Taxonomy" id="3231482"/>
    <lineage>
        <taxon>Bacteria</taxon>
        <taxon>Bacillati</taxon>
        <taxon>Actinomycetota</taxon>
        <taxon>Actinomycetes</taxon>
        <taxon>Propionibacteriales</taxon>
        <taxon>Nocardioidaceae</taxon>
        <taxon>Nocardioides</taxon>
    </lineage>
</organism>
<keyword evidence="7" id="KW-1185">Reference proteome</keyword>
<dbReference type="InterPro" id="IPR027417">
    <property type="entry name" value="P-loop_NTPase"/>
</dbReference>
<dbReference type="SUPFAM" id="SSF52540">
    <property type="entry name" value="P-loop containing nucleoside triphosphate hydrolases"/>
    <property type="match status" value="1"/>
</dbReference>